<protein>
    <submittedName>
        <fullName evidence="2">Phytanoyl-CoA dioxygenase</fullName>
    </submittedName>
</protein>
<dbReference type="Pfam" id="PF05721">
    <property type="entry name" value="PhyH"/>
    <property type="match status" value="1"/>
</dbReference>
<sequence length="348" mass="38506">MGAPVDENEEVDSADEALLELLGLSSLDAVKGDDDENDDREVATNSDPQDQLLALDAREFENVSWTELITEYHSTGICVVPSSLHVPSELMRRMTDELVWGGNTVQADKTYETIKVWKQGELQERRTLTRLENFVDYHDGWKSLCHGYLRRVISALLGEEMVLFKEKLNLKPPGGSGFAPHLDGPSLRVALEEGPTKFVTVMVAIDNMTSQNGCLRVCKGAWSEASHCPVVEPEEDGNPDAGGRAGAIPSDVAETMDFEDIGCPGGAIAAFSDWAPHRSAANQSPFSRRAVFLTYNPASQGDFHAAYYQKMQALRDEWKTRIGLDHNRTQWEQDQQNDLAGLATIPRI</sequence>
<dbReference type="PANTHER" id="PTHR20883:SF48">
    <property type="entry name" value="ECTOINE DIOXYGENASE"/>
    <property type="match status" value="1"/>
</dbReference>
<organism evidence="2 3">
    <name type="scientific">Seminavis robusta</name>
    <dbReference type="NCBI Taxonomy" id="568900"/>
    <lineage>
        <taxon>Eukaryota</taxon>
        <taxon>Sar</taxon>
        <taxon>Stramenopiles</taxon>
        <taxon>Ochrophyta</taxon>
        <taxon>Bacillariophyta</taxon>
        <taxon>Bacillariophyceae</taxon>
        <taxon>Bacillariophycidae</taxon>
        <taxon>Naviculales</taxon>
        <taxon>Naviculaceae</taxon>
        <taxon>Seminavis</taxon>
    </lineage>
</organism>
<keyword evidence="2" id="KW-0223">Dioxygenase</keyword>
<dbReference type="GO" id="GO:0046872">
    <property type="term" value="F:metal ion binding"/>
    <property type="evidence" value="ECO:0007669"/>
    <property type="project" value="UniProtKB-ARBA"/>
</dbReference>
<reference evidence="2" key="1">
    <citation type="submission" date="2020-06" db="EMBL/GenBank/DDBJ databases">
        <authorList>
            <consortium name="Plant Systems Biology data submission"/>
        </authorList>
    </citation>
    <scope>NUCLEOTIDE SEQUENCE</scope>
    <source>
        <strain evidence="2">D6</strain>
    </source>
</reference>
<proteinExistence type="predicted"/>
<name>A0A9N8DLY1_9STRA</name>
<gene>
    <name evidence="2" type="ORF">SEMRO_217_G089670.1</name>
</gene>
<dbReference type="GO" id="GO:0051213">
    <property type="term" value="F:dioxygenase activity"/>
    <property type="evidence" value="ECO:0007669"/>
    <property type="project" value="UniProtKB-KW"/>
</dbReference>
<dbReference type="Gene3D" id="2.60.120.620">
    <property type="entry name" value="q2cbj1_9rhob like domain"/>
    <property type="match status" value="1"/>
</dbReference>
<dbReference type="EMBL" id="CAICTM010000216">
    <property type="protein sequence ID" value="CAB9505042.1"/>
    <property type="molecule type" value="Genomic_DNA"/>
</dbReference>
<dbReference type="SUPFAM" id="SSF51197">
    <property type="entry name" value="Clavaminate synthase-like"/>
    <property type="match status" value="1"/>
</dbReference>
<dbReference type="OrthoDB" id="445007at2759"/>
<dbReference type="AlphaFoldDB" id="A0A9N8DLY1"/>
<dbReference type="InterPro" id="IPR008775">
    <property type="entry name" value="Phytyl_CoA_dOase-like"/>
</dbReference>
<keyword evidence="2" id="KW-0560">Oxidoreductase</keyword>
<keyword evidence="3" id="KW-1185">Reference proteome</keyword>
<evidence type="ECO:0000313" key="3">
    <source>
        <dbReference type="Proteomes" id="UP001153069"/>
    </source>
</evidence>
<dbReference type="PANTHER" id="PTHR20883">
    <property type="entry name" value="PHYTANOYL-COA DIOXYGENASE DOMAIN CONTAINING 1"/>
    <property type="match status" value="1"/>
</dbReference>
<accession>A0A9N8DLY1</accession>
<dbReference type="Proteomes" id="UP001153069">
    <property type="component" value="Unassembled WGS sequence"/>
</dbReference>
<evidence type="ECO:0000313" key="2">
    <source>
        <dbReference type="EMBL" id="CAB9505042.1"/>
    </source>
</evidence>
<comment type="caution">
    <text evidence="2">The sequence shown here is derived from an EMBL/GenBank/DDBJ whole genome shotgun (WGS) entry which is preliminary data.</text>
</comment>
<comment type="cofactor">
    <cofactor evidence="1">
        <name>Fe cation</name>
        <dbReference type="ChEBI" id="CHEBI:24875"/>
    </cofactor>
</comment>
<evidence type="ECO:0000256" key="1">
    <source>
        <dbReference type="ARBA" id="ARBA00001962"/>
    </source>
</evidence>